<gene>
    <name evidence="2" type="ORF">GCM10007304_00460</name>
</gene>
<feature type="transmembrane region" description="Helical" evidence="1">
    <location>
        <begin position="111"/>
        <end position="131"/>
    </location>
</feature>
<name>A0A917CLT3_9NOCA</name>
<evidence type="ECO:0000256" key="1">
    <source>
        <dbReference type="SAM" id="Phobius"/>
    </source>
</evidence>
<evidence type="ECO:0000313" key="3">
    <source>
        <dbReference type="Proteomes" id="UP000654257"/>
    </source>
</evidence>
<keyword evidence="1" id="KW-0812">Transmembrane</keyword>
<dbReference type="EMBL" id="BMCU01000001">
    <property type="protein sequence ID" value="GGF90476.1"/>
    <property type="molecule type" value="Genomic_DNA"/>
</dbReference>
<feature type="transmembrane region" description="Helical" evidence="1">
    <location>
        <begin position="24"/>
        <end position="43"/>
    </location>
</feature>
<proteinExistence type="predicted"/>
<feature type="transmembrane region" description="Helical" evidence="1">
    <location>
        <begin position="88"/>
        <end position="105"/>
    </location>
</feature>
<evidence type="ECO:0000313" key="2">
    <source>
        <dbReference type="EMBL" id="GGF90476.1"/>
    </source>
</evidence>
<keyword evidence="3" id="KW-1185">Reference proteome</keyword>
<dbReference type="RefSeq" id="WP_188542719.1">
    <property type="nucleotide sequence ID" value="NZ_BMCU01000001.1"/>
</dbReference>
<dbReference type="AlphaFoldDB" id="A0A917CLT3"/>
<accession>A0A917CLT3</accession>
<feature type="transmembrane region" description="Helical" evidence="1">
    <location>
        <begin position="49"/>
        <end position="67"/>
    </location>
</feature>
<reference evidence="2" key="2">
    <citation type="submission" date="2020-09" db="EMBL/GenBank/DDBJ databases">
        <authorList>
            <person name="Sun Q."/>
            <person name="Sedlacek I."/>
        </authorList>
    </citation>
    <scope>NUCLEOTIDE SEQUENCE</scope>
    <source>
        <strain evidence="2">CCM 7905</strain>
    </source>
</reference>
<comment type="caution">
    <text evidence="2">The sequence shown here is derived from an EMBL/GenBank/DDBJ whole genome shotgun (WGS) entry which is preliminary data.</text>
</comment>
<keyword evidence="1" id="KW-1133">Transmembrane helix</keyword>
<keyword evidence="1" id="KW-0472">Membrane</keyword>
<organism evidence="2 3">
    <name type="scientific">Rhodococcoides trifolii</name>
    <dbReference type="NCBI Taxonomy" id="908250"/>
    <lineage>
        <taxon>Bacteria</taxon>
        <taxon>Bacillati</taxon>
        <taxon>Actinomycetota</taxon>
        <taxon>Actinomycetes</taxon>
        <taxon>Mycobacteriales</taxon>
        <taxon>Nocardiaceae</taxon>
        <taxon>Rhodococcoides</taxon>
    </lineage>
</organism>
<sequence length="135" mass="14499">MDQNEARAQLDAVRRAHRDSARPSLPIAVTVGAAVLAGVGVALLGRPDAVAITRLLSVALLAAAYLLPTLYRTRRGLDGYQGQVRQTNIVWSISFVTLFVCGLNADTTLAVVYLVFGIVVAVTYFFALRGWGLPK</sequence>
<reference evidence="2" key="1">
    <citation type="journal article" date="2014" name="Int. J. Syst. Evol. Microbiol.">
        <title>Complete genome sequence of Corynebacterium casei LMG S-19264T (=DSM 44701T), isolated from a smear-ripened cheese.</title>
        <authorList>
            <consortium name="US DOE Joint Genome Institute (JGI-PGF)"/>
            <person name="Walter F."/>
            <person name="Albersmeier A."/>
            <person name="Kalinowski J."/>
            <person name="Ruckert C."/>
        </authorList>
    </citation>
    <scope>NUCLEOTIDE SEQUENCE</scope>
    <source>
        <strain evidence="2">CCM 7905</strain>
    </source>
</reference>
<dbReference type="Proteomes" id="UP000654257">
    <property type="component" value="Unassembled WGS sequence"/>
</dbReference>
<protein>
    <submittedName>
        <fullName evidence="2">Uncharacterized protein</fullName>
    </submittedName>
</protein>